<keyword evidence="3" id="KW-1185">Reference proteome</keyword>
<evidence type="ECO:0000313" key="3">
    <source>
        <dbReference type="Proteomes" id="UP001521137"/>
    </source>
</evidence>
<evidence type="ECO:0008006" key="4">
    <source>
        <dbReference type="Google" id="ProtNLM"/>
    </source>
</evidence>
<protein>
    <recommendedName>
        <fullName evidence="4">SMODS-associating 2TM beta-strand rich effector domain-containing protein</fullName>
    </recommendedName>
</protein>
<reference evidence="2 3" key="1">
    <citation type="submission" date="2022-01" db="EMBL/GenBank/DDBJ databases">
        <title>Paraglaciecola sp. G1-23.</title>
        <authorList>
            <person name="Jin M.S."/>
            <person name="Han D.M."/>
            <person name="Kim H.M."/>
            <person name="Jeon C.O."/>
        </authorList>
    </citation>
    <scope>NUCLEOTIDE SEQUENCE [LARGE SCALE GENOMIC DNA]</scope>
    <source>
        <strain evidence="2 3">G1-23</strain>
    </source>
</reference>
<evidence type="ECO:0000313" key="2">
    <source>
        <dbReference type="EMBL" id="MCF2950372.1"/>
    </source>
</evidence>
<name>A0ABS9DDE1_9ALTE</name>
<keyword evidence="1" id="KW-0812">Transmembrane</keyword>
<feature type="transmembrane region" description="Helical" evidence="1">
    <location>
        <begin position="6"/>
        <end position="29"/>
    </location>
</feature>
<comment type="caution">
    <text evidence="2">The sequence shown here is derived from an EMBL/GenBank/DDBJ whole genome shotgun (WGS) entry which is preliminary data.</text>
</comment>
<dbReference type="Proteomes" id="UP001521137">
    <property type="component" value="Unassembled WGS sequence"/>
</dbReference>
<dbReference type="EMBL" id="JAKGAS010000018">
    <property type="protein sequence ID" value="MCF2950372.1"/>
    <property type="molecule type" value="Genomic_DNA"/>
</dbReference>
<keyword evidence="1" id="KW-1133">Transmembrane helix</keyword>
<dbReference type="RefSeq" id="WP_235314473.1">
    <property type="nucleotide sequence ID" value="NZ_JAKGAS010000018.1"/>
</dbReference>
<evidence type="ECO:0000256" key="1">
    <source>
        <dbReference type="SAM" id="Phobius"/>
    </source>
</evidence>
<gene>
    <name evidence="2" type="ORF">L0668_19845</name>
</gene>
<organism evidence="2 3">
    <name type="scientific">Paraglaciecola algarum</name>
    <dbReference type="NCBI Taxonomy" id="3050085"/>
    <lineage>
        <taxon>Bacteria</taxon>
        <taxon>Pseudomonadati</taxon>
        <taxon>Pseudomonadota</taxon>
        <taxon>Gammaproteobacteria</taxon>
        <taxon>Alteromonadales</taxon>
        <taxon>Alteromonadaceae</taxon>
        <taxon>Paraglaciecola</taxon>
    </lineage>
</organism>
<sequence length="176" mass="20055">MEYLISISTGVLSGIAASALFLWFSFSFLKPKLIISPNIAVNFENSDKKYIEIKFINKCRHGLNNVKVEILKSQTKNSASGPFIEHKEVKHRDIYHIAPYNKKDSNARYAFRITEAIDIDSIWTSDVQDFITVMVHATHSMSGFSKSFRYEYRNKSKTVKAGNHGFGDDCEVYPST</sequence>
<keyword evidence="1" id="KW-0472">Membrane</keyword>
<proteinExistence type="predicted"/>
<accession>A0ABS9DDE1</accession>